<name>A0ABS2Q958_9BACL</name>
<dbReference type="Proteomes" id="UP000823201">
    <property type="component" value="Unassembled WGS sequence"/>
</dbReference>
<sequence>MRRDIQLYLDEHMDQKLFVRLHPEWYRRLSREPGQLNNLKSAADVFYGRTFPQRIDRLNEQAGLLSLLMSMMQAMGSSQNQG</sequence>
<reference evidence="1 2" key="1">
    <citation type="submission" date="2021-01" db="EMBL/GenBank/DDBJ databases">
        <title>Genomic Encyclopedia of Type Strains, Phase IV (KMG-IV): sequencing the most valuable type-strain genomes for metagenomic binning, comparative biology and taxonomic classification.</title>
        <authorList>
            <person name="Goeker M."/>
        </authorList>
    </citation>
    <scope>NUCLEOTIDE SEQUENCE [LARGE SCALE GENOMIC DNA]</scope>
    <source>
        <strain evidence="1 2">DSM 100968</strain>
    </source>
</reference>
<protein>
    <recommendedName>
        <fullName evidence="3">YlbE-like protein</fullName>
    </recommendedName>
</protein>
<dbReference type="EMBL" id="JAFBEV010000014">
    <property type="protein sequence ID" value="MBM7658309.1"/>
    <property type="molecule type" value="Genomic_DNA"/>
</dbReference>
<dbReference type="RefSeq" id="WP_205006869.1">
    <property type="nucleotide sequence ID" value="NZ_CBCRXA010000013.1"/>
</dbReference>
<dbReference type="Pfam" id="PF14003">
    <property type="entry name" value="YlbE"/>
    <property type="match status" value="1"/>
</dbReference>
<dbReference type="InterPro" id="IPR025613">
    <property type="entry name" value="YlbE"/>
</dbReference>
<evidence type="ECO:0000313" key="1">
    <source>
        <dbReference type="EMBL" id="MBM7658309.1"/>
    </source>
</evidence>
<keyword evidence="2" id="KW-1185">Reference proteome</keyword>
<gene>
    <name evidence="1" type="ORF">JOC27_001762</name>
</gene>
<accession>A0ABS2Q958</accession>
<evidence type="ECO:0008006" key="3">
    <source>
        <dbReference type="Google" id="ProtNLM"/>
    </source>
</evidence>
<organism evidence="1 2">
    <name type="scientific">Sporolactobacillus spathodeae</name>
    <dbReference type="NCBI Taxonomy" id="1465502"/>
    <lineage>
        <taxon>Bacteria</taxon>
        <taxon>Bacillati</taxon>
        <taxon>Bacillota</taxon>
        <taxon>Bacilli</taxon>
        <taxon>Bacillales</taxon>
        <taxon>Sporolactobacillaceae</taxon>
        <taxon>Sporolactobacillus</taxon>
    </lineage>
</organism>
<evidence type="ECO:0000313" key="2">
    <source>
        <dbReference type="Proteomes" id="UP000823201"/>
    </source>
</evidence>
<proteinExistence type="predicted"/>
<comment type="caution">
    <text evidence="1">The sequence shown here is derived from an EMBL/GenBank/DDBJ whole genome shotgun (WGS) entry which is preliminary data.</text>
</comment>